<sequence length="98" mass="10787">MGGTPKTALPPQDHLGALSVGELNSPRVAPLHRFASILVHCSLFPVPCSRQLPRSLLYHCSLFPSPLTKGGGIPVPYLYRLILNLVQDMIINKKRTLF</sequence>
<accession>A0A9Q9SU60</accession>
<reference evidence="1" key="2">
    <citation type="submission" date="2022-10" db="EMBL/GenBank/DDBJ databases">
        <authorList>
            <person name="Ngo T.-E."/>
        </authorList>
    </citation>
    <scope>NUCLEOTIDE SEQUENCE</scope>
    <source>
        <strain evidence="1">JHB</strain>
    </source>
</reference>
<dbReference type="AlphaFoldDB" id="A0A9Q9SU60"/>
<gene>
    <name evidence="1" type="ORF">BJP36_36940</name>
</gene>
<protein>
    <submittedName>
        <fullName evidence="1">Uncharacterized protein</fullName>
    </submittedName>
</protein>
<evidence type="ECO:0000313" key="1">
    <source>
        <dbReference type="EMBL" id="WAN69683.1"/>
    </source>
</evidence>
<proteinExistence type="predicted"/>
<dbReference type="Proteomes" id="UP000176944">
    <property type="component" value="Chromosome"/>
</dbReference>
<name>A0A9Q9SU60_MOOP1</name>
<dbReference type="EMBL" id="CP017708">
    <property type="protein sequence ID" value="WAN69683.1"/>
    <property type="molecule type" value="Genomic_DNA"/>
</dbReference>
<reference evidence="1" key="1">
    <citation type="journal article" date="2017" name="Proc. Natl. Acad. Sci. U.S.A.">
        <title>Comparative genomics uncovers the prolific and distinctive metabolic potential of the cyanobacterial genus Moorea.</title>
        <authorList>
            <person name="Leao T."/>
            <person name="Castelao G."/>
            <person name="Korobeynikov A."/>
            <person name="Monroe E.A."/>
            <person name="Podell S."/>
            <person name="Glukhov E."/>
            <person name="Allen E.E."/>
            <person name="Gerwick W.H."/>
            <person name="Gerwick L."/>
        </authorList>
    </citation>
    <scope>NUCLEOTIDE SEQUENCE</scope>
    <source>
        <strain evidence="1">JHB</strain>
    </source>
</reference>
<organism evidence="1">
    <name type="scientific">Moorena producens (strain JHB)</name>
    <dbReference type="NCBI Taxonomy" id="1454205"/>
    <lineage>
        <taxon>Bacteria</taxon>
        <taxon>Bacillati</taxon>
        <taxon>Cyanobacteriota</taxon>
        <taxon>Cyanophyceae</taxon>
        <taxon>Coleofasciculales</taxon>
        <taxon>Coleofasciculaceae</taxon>
        <taxon>Moorena</taxon>
    </lineage>
</organism>